<evidence type="ECO:0000256" key="1">
    <source>
        <dbReference type="SAM" id="MobiDB-lite"/>
    </source>
</evidence>
<accession>A0AAW1H524</accession>
<sequence length="135" mass="14768">MVPTHCLMNVIIMTNLLLIREIMGHPITNLEPKVRKFGDHHKNAPSQSPYTAPESPTAETEMTSWDKTTLGAPKSSMDHSSSEAVHLKKEIHHPFDKSVAGGGVIIGGLATTFLVAVISYIRATKKNVQQLQSKV</sequence>
<dbReference type="EMBL" id="JBDFQZ010000013">
    <property type="protein sequence ID" value="KAK9668750.1"/>
    <property type="molecule type" value="Genomic_DNA"/>
</dbReference>
<keyword evidence="2" id="KW-0812">Transmembrane</keyword>
<evidence type="ECO:0000313" key="5">
    <source>
        <dbReference type="Proteomes" id="UP001443914"/>
    </source>
</evidence>
<feature type="transmembrane region" description="Helical" evidence="2">
    <location>
        <begin position="99"/>
        <end position="121"/>
    </location>
</feature>
<dbReference type="PANTHER" id="PTHR34558">
    <property type="entry name" value="EXPRESSED PROTEIN"/>
    <property type="match status" value="1"/>
</dbReference>
<keyword evidence="3" id="KW-0732">Signal</keyword>
<feature type="compositionally biased region" description="Basic and acidic residues" evidence="1">
    <location>
        <begin position="76"/>
        <end position="85"/>
    </location>
</feature>
<protein>
    <submittedName>
        <fullName evidence="4">Uncharacterized protein</fullName>
    </submittedName>
</protein>
<dbReference type="PANTHER" id="PTHR34558:SF9">
    <property type="entry name" value="F3L24.15 PROTEIN"/>
    <property type="match status" value="1"/>
</dbReference>
<reference evidence="4" key="1">
    <citation type="submission" date="2024-03" db="EMBL/GenBank/DDBJ databases">
        <title>WGS assembly of Saponaria officinalis var. Norfolk2.</title>
        <authorList>
            <person name="Jenkins J."/>
            <person name="Shu S."/>
            <person name="Grimwood J."/>
            <person name="Barry K."/>
            <person name="Goodstein D."/>
            <person name="Schmutz J."/>
            <person name="Leebens-Mack J."/>
            <person name="Osbourn A."/>
        </authorList>
    </citation>
    <scope>NUCLEOTIDE SEQUENCE [LARGE SCALE GENOMIC DNA]</scope>
    <source>
        <strain evidence="4">JIC</strain>
    </source>
</reference>
<gene>
    <name evidence="4" type="ORF">RND81_13G083800</name>
</gene>
<evidence type="ECO:0000313" key="4">
    <source>
        <dbReference type="EMBL" id="KAK9668750.1"/>
    </source>
</evidence>
<comment type="caution">
    <text evidence="4">The sequence shown here is derived from an EMBL/GenBank/DDBJ whole genome shotgun (WGS) entry which is preliminary data.</text>
</comment>
<proteinExistence type="predicted"/>
<name>A0AAW1H524_SAPOF</name>
<feature type="signal peptide" evidence="3">
    <location>
        <begin position="1"/>
        <end position="24"/>
    </location>
</feature>
<keyword evidence="2" id="KW-0472">Membrane</keyword>
<evidence type="ECO:0000256" key="3">
    <source>
        <dbReference type="SAM" id="SignalP"/>
    </source>
</evidence>
<evidence type="ECO:0000256" key="2">
    <source>
        <dbReference type="SAM" id="Phobius"/>
    </source>
</evidence>
<feature type="compositionally biased region" description="Polar residues" evidence="1">
    <location>
        <begin position="57"/>
        <end position="67"/>
    </location>
</feature>
<keyword evidence="5" id="KW-1185">Reference proteome</keyword>
<keyword evidence="2" id="KW-1133">Transmembrane helix</keyword>
<organism evidence="4 5">
    <name type="scientific">Saponaria officinalis</name>
    <name type="common">Common soapwort</name>
    <name type="synonym">Lychnis saponaria</name>
    <dbReference type="NCBI Taxonomy" id="3572"/>
    <lineage>
        <taxon>Eukaryota</taxon>
        <taxon>Viridiplantae</taxon>
        <taxon>Streptophyta</taxon>
        <taxon>Embryophyta</taxon>
        <taxon>Tracheophyta</taxon>
        <taxon>Spermatophyta</taxon>
        <taxon>Magnoliopsida</taxon>
        <taxon>eudicotyledons</taxon>
        <taxon>Gunneridae</taxon>
        <taxon>Pentapetalae</taxon>
        <taxon>Caryophyllales</taxon>
        <taxon>Caryophyllaceae</taxon>
        <taxon>Caryophylleae</taxon>
        <taxon>Saponaria</taxon>
    </lineage>
</organism>
<feature type="region of interest" description="Disordered" evidence="1">
    <location>
        <begin position="38"/>
        <end position="85"/>
    </location>
</feature>
<dbReference type="AlphaFoldDB" id="A0AAW1H524"/>
<dbReference type="Proteomes" id="UP001443914">
    <property type="component" value="Unassembled WGS sequence"/>
</dbReference>
<feature type="chain" id="PRO_5043754926" evidence="3">
    <location>
        <begin position="25"/>
        <end position="135"/>
    </location>
</feature>